<organism evidence="20 21">
    <name type="scientific">Parahaliea mediterranea</name>
    <dbReference type="NCBI Taxonomy" id="651086"/>
    <lineage>
        <taxon>Bacteria</taxon>
        <taxon>Pseudomonadati</taxon>
        <taxon>Pseudomonadota</taxon>
        <taxon>Gammaproteobacteria</taxon>
        <taxon>Cellvibrionales</taxon>
        <taxon>Halieaceae</taxon>
        <taxon>Parahaliea</taxon>
    </lineage>
</organism>
<keyword evidence="12 16" id="KW-0406">Ion transport</keyword>
<dbReference type="HAMAP" id="MF_00427">
    <property type="entry name" value="NqrC"/>
    <property type="match status" value="1"/>
</dbReference>
<feature type="region of interest" description="Disordered" evidence="18">
    <location>
        <begin position="87"/>
        <end position="106"/>
    </location>
</feature>
<evidence type="ECO:0000256" key="13">
    <source>
        <dbReference type="ARBA" id="ARBA00023075"/>
    </source>
</evidence>
<keyword evidence="13 16" id="KW-0830">Ubiquinone</keyword>
<dbReference type="EMBL" id="JAFKCZ010000014">
    <property type="protein sequence ID" value="MBN7798393.1"/>
    <property type="molecule type" value="Genomic_DNA"/>
</dbReference>
<evidence type="ECO:0000256" key="11">
    <source>
        <dbReference type="ARBA" id="ARBA00023053"/>
    </source>
</evidence>
<dbReference type="RefSeq" id="WP_206561838.1">
    <property type="nucleotide sequence ID" value="NZ_JAFKCZ010000014.1"/>
</dbReference>
<keyword evidence="7 16" id="KW-0812">Transmembrane</keyword>
<dbReference type="SMART" id="SM00900">
    <property type="entry name" value="FMN_bind"/>
    <property type="match status" value="1"/>
</dbReference>
<evidence type="ECO:0000256" key="10">
    <source>
        <dbReference type="ARBA" id="ARBA00023027"/>
    </source>
</evidence>
<feature type="domain" description="FMN-binding" evidence="19">
    <location>
        <begin position="143"/>
        <end position="243"/>
    </location>
</feature>
<evidence type="ECO:0000313" key="21">
    <source>
        <dbReference type="Proteomes" id="UP000664303"/>
    </source>
</evidence>
<comment type="caution">
    <text evidence="20">The sequence shown here is derived from an EMBL/GenBank/DDBJ whole genome shotgun (WGS) entry which is preliminary data.</text>
</comment>
<keyword evidence="6 16" id="KW-0288">FMN</keyword>
<keyword evidence="11 16" id="KW-0915">Sodium</keyword>
<keyword evidence="14 16" id="KW-0472">Membrane</keyword>
<evidence type="ECO:0000256" key="5">
    <source>
        <dbReference type="ARBA" id="ARBA00022630"/>
    </source>
</evidence>
<feature type="modified residue" description="FMN phosphoryl threonine" evidence="16">
    <location>
        <position position="226"/>
    </location>
</feature>
<dbReference type="NCBIfam" id="NF003749">
    <property type="entry name" value="PRK05346.1-5"/>
    <property type="match status" value="1"/>
</dbReference>
<dbReference type="GO" id="GO:0005886">
    <property type="term" value="C:plasma membrane"/>
    <property type="evidence" value="ECO:0007669"/>
    <property type="project" value="UniProtKB-SubCell"/>
</dbReference>
<keyword evidence="1 16" id="KW-0813">Transport</keyword>
<proteinExistence type="inferred from homology"/>
<evidence type="ECO:0000259" key="19">
    <source>
        <dbReference type="SMART" id="SM00900"/>
    </source>
</evidence>
<evidence type="ECO:0000256" key="18">
    <source>
        <dbReference type="SAM" id="MobiDB-lite"/>
    </source>
</evidence>
<keyword evidence="4 16" id="KW-0597">Phosphoprotein</keyword>
<sequence length="257" mass="27853">MSSNDGIKKTLIVAFSLCIVCSVVVSTAAVVLKPTQEANKTLDRKRNILAAAGMLEEGASIEEQFKQVETRIVDLRTGKFSDAVDPASYDQRKASKDPSRSKTLSQDEDIAKIKRRVDLAEVYLVNDSAGELDKIILPVHGYGLWSTLYGFMALESDLNTVVGLGFAEHGETPGLGGEVDNPSWKAKWPGKKVYRDGEVELQLIKGTVDPSSSSAQWQVDGLSGATLTSNGVSNLVQFWLGEQGYQPFIENLKAGEA</sequence>
<feature type="compositionally biased region" description="Basic and acidic residues" evidence="18">
    <location>
        <begin position="90"/>
        <end position="100"/>
    </location>
</feature>
<reference evidence="20" key="1">
    <citation type="submission" date="2021-02" db="EMBL/GenBank/DDBJ databases">
        <title>PHA producing bacteria isolated from coastal sediment in Guangdong, Shenzhen.</title>
        <authorList>
            <person name="Zheng W."/>
            <person name="Yu S."/>
            <person name="Huang Y."/>
        </authorList>
    </citation>
    <scope>NUCLEOTIDE SEQUENCE</scope>
    <source>
        <strain evidence="20">TN14-10</strain>
    </source>
</reference>
<comment type="subunit">
    <text evidence="16 17">Composed of six subunits; NqrA, NqrB, NqrC, NqrD, NqrE and NqrF.</text>
</comment>
<accession>A0A939INR4</accession>
<dbReference type="AlphaFoldDB" id="A0A939INR4"/>
<dbReference type="GO" id="GO:0010181">
    <property type="term" value="F:FMN binding"/>
    <property type="evidence" value="ECO:0007669"/>
    <property type="project" value="UniProtKB-UniRule"/>
</dbReference>
<evidence type="ECO:0000256" key="1">
    <source>
        <dbReference type="ARBA" id="ARBA00022448"/>
    </source>
</evidence>
<evidence type="ECO:0000256" key="2">
    <source>
        <dbReference type="ARBA" id="ARBA00022475"/>
    </source>
</evidence>
<dbReference type="GO" id="GO:0006814">
    <property type="term" value="P:sodium ion transport"/>
    <property type="evidence" value="ECO:0007669"/>
    <property type="project" value="UniProtKB-UniRule"/>
</dbReference>
<evidence type="ECO:0000256" key="12">
    <source>
        <dbReference type="ARBA" id="ARBA00023065"/>
    </source>
</evidence>
<dbReference type="EC" id="7.2.1.1" evidence="16 17"/>
<dbReference type="GO" id="GO:0016655">
    <property type="term" value="F:oxidoreductase activity, acting on NAD(P)H, quinone or similar compound as acceptor"/>
    <property type="evidence" value="ECO:0007669"/>
    <property type="project" value="UniProtKB-UniRule"/>
</dbReference>
<evidence type="ECO:0000313" key="20">
    <source>
        <dbReference type="EMBL" id="MBN7798393.1"/>
    </source>
</evidence>
<evidence type="ECO:0000256" key="16">
    <source>
        <dbReference type="HAMAP-Rule" id="MF_00427"/>
    </source>
</evidence>
<evidence type="ECO:0000256" key="4">
    <source>
        <dbReference type="ARBA" id="ARBA00022553"/>
    </source>
</evidence>
<keyword evidence="8 16" id="KW-1278">Translocase</keyword>
<comment type="subcellular location">
    <subcellularLocation>
        <location evidence="16">Cell membrane</location>
        <topology evidence="16">Single-pass membrane protein</topology>
    </subcellularLocation>
</comment>
<evidence type="ECO:0000256" key="14">
    <source>
        <dbReference type="ARBA" id="ARBA00023136"/>
    </source>
</evidence>
<evidence type="ECO:0000256" key="17">
    <source>
        <dbReference type="PIRNR" id="PIRNR009437"/>
    </source>
</evidence>
<keyword evidence="2 16" id="KW-1003">Cell membrane</keyword>
<protein>
    <recommendedName>
        <fullName evidence="16 17">Na(+)-translocating NADH-quinone reductase subunit C</fullName>
        <shortName evidence="16 17">Na(+)-NQR subunit C</shortName>
        <shortName evidence="16 17">Na(+)-translocating NQR subunit C</shortName>
        <ecNumber evidence="16 17">7.2.1.1</ecNumber>
    </recommendedName>
    <alternativeName>
        <fullName evidence="16 17">NQR complex subunit C</fullName>
    </alternativeName>
    <alternativeName>
        <fullName evidence="16 17">NQR-1 subunit C</fullName>
    </alternativeName>
</protein>
<keyword evidence="9 16" id="KW-1133">Transmembrane helix</keyword>
<dbReference type="Proteomes" id="UP000664303">
    <property type="component" value="Unassembled WGS sequence"/>
</dbReference>
<comment type="catalytic activity">
    <reaction evidence="16 17">
        <text>a ubiquinone + n Na(+)(in) + NADH + H(+) = a ubiquinol + n Na(+)(out) + NAD(+)</text>
        <dbReference type="Rhea" id="RHEA:47748"/>
        <dbReference type="Rhea" id="RHEA-COMP:9565"/>
        <dbReference type="Rhea" id="RHEA-COMP:9566"/>
        <dbReference type="ChEBI" id="CHEBI:15378"/>
        <dbReference type="ChEBI" id="CHEBI:16389"/>
        <dbReference type="ChEBI" id="CHEBI:17976"/>
        <dbReference type="ChEBI" id="CHEBI:29101"/>
        <dbReference type="ChEBI" id="CHEBI:57540"/>
        <dbReference type="ChEBI" id="CHEBI:57945"/>
        <dbReference type="EC" id="7.2.1.1"/>
    </reaction>
</comment>
<evidence type="ECO:0000256" key="6">
    <source>
        <dbReference type="ARBA" id="ARBA00022643"/>
    </source>
</evidence>
<keyword evidence="15 16" id="KW-0739">Sodium transport</keyword>
<dbReference type="PIRSF" id="PIRSF009437">
    <property type="entry name" value="NQR-1_subunit_C"/>
    <property type="match status" value="1"/>
</dbReference>
<dbReference type="NCBIfam" id="TIGR01938">
    <property type="entry name" value="nqrC"/>
    <property type="match status" value="1"/>
</dbReference>
<comment type="function">
    <text evidence="16">NQR complex catalyzes the reduction of ubiquinone-1 to ubiquinol by two successive reactions, coupled with the transport of Na(+) ions from the cytoplasm to the periplasm. NqrA to NqrE are probably involved in the second step, the conversion of ubisemiquinone to ubiquinol.</text>
</comment>
<keyword evidence="10 16" id="KW-0520">NAD</keyword>
<comment type="similarity">
    <text evidence="16 17">Belongs to the NqrC family.</text>
</comment>
<name>A0A939INR4_9GAMM</name>
<dbReference type="PANTHER" id="PTHR37838">
    <property type="entry name" value="NA(+)-TRANSLOCATING NADH-QUINONE REDUCTASE SUBUNIT C"/>
    <property type="match status" value="1"/>
</dbReference>
<evidence type="ECO:0000256" key="15">
    <source>
        <dbReference type="ARBA" id="ARBA00023201"/>
    </source>
</evidence>
<keyword evidence="5 16" id="KW-0285">Flavoprotein</keyword>
<dbReference type="Pfam" id="PF04205">
    <property type="entry name" value="FMN_bind"/>
    <property type="match status" value="1"/>
</dbReference>
<dbReference type="InterPro" id="IPR010204">
    <property type="entry name" value="NqrC"/>
</dbReference>
<evidence type="ECO:0000256" key="3">
    <source>
        <dbReference type="ARBA" id="ARBA00022519"/>
    </source>
</evidence>
<keyword evidence="3" id="KW-0997">Cell inner membrane</keyword>
<evidence type="ECO:0000256" key="7">
    <source>
        <dbReference type="ARBA" id="ARBA00022692"/>
    </source>
</evidence>
<evidence type="ECO:0000256" key="8">
    <source>
        <dbReference type="ARBA" id="ARBA00022967"/>
    </source>
</evidence>
<evidence type="ECO:0000256" key="9">
    <source>
        <dbReference type="ARBA" id="ARBA00022989"/>
    </source>
</evidence>
<dbReference type="InterPro" id="IPR007329">
    <property type="entry name" value="FMN-bd"/>
</dbReference>
<dbReference type="PANTHER" id="PTHR37838:SF1">
    <property type="entry name" value="NA(+)-TRANSLOCATING NADH-QUINONE REDUCTASE SUBUNIT C"/>
    <property type="match status" value="1"/>
</dbReference>
<comment type="cofactor">
    <cofactor evidence="16 17">
        <name>FMN</name>
        <dbReference type="ChEBI" id="CHEBI:58210"/>
    </cofactor>
</comment>
<gene>
    <name evidence="16" type="primary">nqrC</name>
    <name evidence="20" type="ORF">JYP50_17450</name>
</gene>
<keyword evidence="21" id="KW-1185">Reference proteome</keyword>
<comment type="caution">
    <text evidence="16">Lacks conserved residue(s) required for the propagation of feature annotation.</text>
</comment>